<organism evidence="9 10">
    <name type="scientific">Ascidiaceihabitans donghaensis</name>
    <dbReference type="NCBI Taxonomy" id="1510460"/>
    <lineage>
        <taxon>Bacteria</taxon>
        <taxon>Pseudomonadati</taxon>
        <taxon>Pseudomonadota</taxon>
        <taxon>Alphaproteobacteria</taxon>
        <taxon>Rhodobacterales</taxon>
        <taxon>Paracoccaceae</taxon>
        <taxon>Ascidiaceihabitans</taxon>
    </lineage>
</organism>
<dbReference type="OrthoDB" id="9801155at2"/>
<dbReference type="PROSITE" id="PS00086">
    <property type="entry name" value="CYTOCHROME_P450"/>
    <property type="match status" value="1"/>
</dbReference>
<reference evidence="9 10" key="1">
    <citation type="submission" date="2018-03" db="EMBL/GenBank/DDBJ databases">
        <authorList>
            <person name="Keele B.F."/>
        </authorList>
    </citation>
    <scope>NUCLEOTIDE SEQUENCE [LARGE SCALE GENOMIC DNA]</scope>
    <source>
        <strain evidence="9 10">CECT 8599</strain>
    </source>
</reference>
<evidence type="ECO:0000256" key="6">
    <source>
        <dbReference type="ARBA" id="ARBA00023033"/>
    </source>
</evidence>
<dbReference type="CDD" id="cd20625">
    <property type="entry name" value="CYP164-like"/>
    <property type="match status" value="1"/>
</dbReference>
<keyword evidence="4 8" id="KW-0560">Oxidoreductase</keyword>
<dbReference type="PANTHER" id="PTHR46696">
    <property type="entry name" value="P450, PUTATIVE (EUROFUNG)-RELATED"/>
    <property type="match status" value="1"/>
</dbReference>
<dbReference type="InterPro" id="IPR001128">
    <property type="entry name" value="Cyt_P450"/>
</dbReference>
<dbReference type="Proteomes" id="UP000244880">
    <property type="component" value="Unassembled WGS sequence"/>
</dbReference>
<protein>
    <submittedName>
        <fullName evidence="9">Cytochrome P450 monooxygenase PikC</fullName>
        <ecNumber evidence="9">1.14.13.185</ecNumber>
    </submittedName>
</protein>
<dbReference type="GO" id="GO:0020037">
    <property type="term" value="F:heme binding"/>
    <property type="evidence" value="ECO:0007669"/>
    <property type="project" value="InterPro"/>
</dbReference>
<accession>A0A2R8BD41</accession>
<sequence>MTLLVQSPLDPDFVQNPYPFYTRTRALGPVHFWQDYNMLAAFDHATVHALLRDKRLGRARPMDQSAPSQDHLQAFDAIEKHSMLDMEGDRHTRLRSLVLRAFTSKRVANLAPDIRDICTDLIAAFPRGAFDLLPAYCSQVPVRVIVRLLGVPEAHAPDLLRWSSAMVAMYQASRTVDTEHAANTAAAEFNSYLRDYIKVKRNYPADDLITRLIAAEEDGEKLNTDELIGTCVLLLNAGHEATVHSLGLAVKTLLEHTTDRAALAPDAIANTTEELLRFDPPLHMFTRFAYEDINLGGHILKAGQQVALMLGAAGRDPALLNAPDTFDPIRKTPAHLAFGGGVHFCVGAPLARLEMHVALPMLFDAHPDLALAATPEFANTYHFHQLKALMVTS</sequence>
<dbReference type="GO" id="GO:0005506">
    <property type="term" value="F:iron ion binding"/>
    <property type="evidence" value="ECO:0007669"/>
    <property type="project" value="InterPro"/>
</dbReference>
<dbReference type="FunFam" id="1.10.630.10:FF:000018">
    <property type="entry name" value="Cytochrome P450 monooxygenase"/>
    <property type="match status" value="1"/>
</dbReference>
<proteinExistence type="inferred from homology"/>
<evidence type="ECO:0000256" key="2">
    <source>
        <dbReference type="ARBA" id="ARBA00022617"/>
    </source>
</evidence>
<evidence type="ECO:0000313" key="9">
    <source>
        <dbReference type="EMBL" id="SPH20964.1"/>
    </source>
</evidence>
<dbReference type="InterPro" id="IPR036396">
    <property type="entry name" value="Cyt_P450_sf"/>
</dbReference>
<keyword evidence="10" id="KW-1185">Reference proteome</keyword>
<gene>
    <name evidence="9" type="primary">pikC</name>
    <name evidence="9" type="ORF">ASD8599_01705</name>
</gene>
<evidence type="ECO:0000313" key="10">
    <source>
        <dbReference type="Proteomes" id="UP000244880"/>
    </source>
</evidence>
<evidence type="ECO:0000256" key="3">
    <source>
        <dbReference type="ARBA" id="ARBA00022723"/>
    </source>
</evidence>
<dbReference type="PRINTS" id="PR00359">
    <property type="entry name" value="BP450"/>
</dbReference>
<evidence type="ECO:0000256" key="1">
    <source>
        <dbReference type="ARBA" id="ARBA00010617"/>
    </source>
</evidence>
<keyword evidence="5 8" id="KW-0408">Iron</keyword>
<dbReference type="InterPro" id="IPR017972">
    <property type="entry name" value="Cyt_P450_CS"/>
</dbReference>
<dbReference type="GO" id="GO:0004497">
    <property type="term" value="F:monooxygenase activity"/>
    <property type="evidence" value="ECO:0007669"/>
    <property type="project" value="UniProtKB-KW"/>
</dbReference>
<evidence type="ECO:0000256" key="8">
    <source>
        <dbReference type="RuleBase" id="RU000461"/>
    </source>
</evidence>
<evidence type="ECO:0000256" key="4">
    <source>
        <dbReference type="ARBA" id="ARBA00023002"/>
    </source>
</evidence>
<dbReference type="SUPFAM" id="SSF48264">
    <property type="entry name" value="Cytochrome P450"/>
    <property type="match status" value="1"/>
</dbReference>
<keyword evidence="2 8" id="KW-0349">Heme</keyword>
<keyword evidence="6 8" id="KW-0503">Monooxygenase</keyword>
<dbReference type="EMBL" id="OMOR01000001">
    <property type="protein sequence ID" value="SPH20964.1"/>
    <property type="molecule type" value="Genomic_DNA"/>
</dbReference>
<keyword evidence="3 8" id="KW-0479">Metal-binding</keyword>
<dbReference type="InterPro" id="IPR002397">
    <property type="entry name" value="Cyt_P450_B"/>
</dbReference>
<dbReference type="GO" id="GO:0016705">
    <property type="term" value="F:oxidoreductase activity, acting on paired donors, with incorporation or reduction of molecular oxygen"/>
    <property type="evidence" value="ECO:0007669"/>
    <property type="project" value="InterPro"/>
</dbReference>
<dbReference type="AlphaFoldDB" id="A0A2R8BD41"/>
<evidence type="ECO:0000256" key="7">
    <source>
        <dbReference type="ARBA" id="ARBA00043906"/>
    </source>
</evidence>
<comment type="function">
    <text evidence="7">Cytochromes P450 are a group of heme-thiolate monooxygenases. They oxidize a variety of structurally unrelated compounds, including steroids, fatty acids, and xenobiotics.</text>
</comment>
<dbReference type="PANTHER" id="PTHR46696:SF1">
    <property type="entry name" value="CYTOCHROME P450 YJIB-RELATED"/>
    <property type="match status" value="1"/>
</dbReference>
<dbReference type="Pfam" id="PF00067">
    <property type="entry name" value="p450"/>
    <property type="match status" value="1"/>
</dbReference>
<comment type="similarity">
    <text evidence="1 8">Belongs to the cytochrome P450 family.</text>
</comment>
<dbReference type="Gene3D" id="1.10.630.10">
    <property type="entry name" value="Cytochrome P450"/>
    <property type="match status" value="1"/>
</dbReference>
<dbReference type="RefSeq" id="WP_108828102.1">
    <property type="nucleotide sequence ID" value="NZ_OMOR01000001.1"/>
</dbReference>
<name>A0A2R8BD41_9RHOB</name>
<dbReference type="EC" id="1.14.13.185" evidence="9"/>
<evidence type="ECO:0000256" key="5">
    <source>
        <dbReference type="ARBA" id="ARBA00023004"/>
    </source>
</evidence>